<dbReference type="InterPro" id="IPR009061">
    <property type="entry name" value="DNA-bd_dom_put_sf"/>
</dbReference>
<protein>
    <recommendedName>
        <fullName evidence="2">HTH merR-type domain-containing protein</fullName>
    </recommendedName>
</protein>
<dbReference type="CDD" id="cd01106">
    <property type="entry name" value="HTH_TipAL-Mta"/>
    <property type="match status" value="1"/>
</dbReference>
<sequence>MYTVYEVQKRTKTTIKTLRHYHKEGLLVPDKISEAGYRYYSEKNIQRLKDISIFRELGFSLKEIEEVLVASKQEIYCIQQKLIEKKMNLYKEIMKKNDSQPLNFDQTVALTGMLSQCKKIVD</sequence>
<dbReference type="AlphaFoldDB" id="A0A242K2C9"/>
<dbReference type="PANTHER" id="PTHR30204:SF96">
    <property type="entry name" value="CHROMOSOME-ANCHORING PROTEIN RACA"/>
    <property type="match status" value="1"/>
</dbReference>
<keyword evidence="1" id="KW-0238">DNA-binding</keyword>
<reference evidence="4" key="2">
    <citation type="submission" date="2017-05" db="EMBL/GenBank/DDBJ databases">
        <authorList>
            <consortium name="The Broad Institute Genomics Platform"/>
            <consortium name="The Broad Institute Genomic Center for Infectious Diseases"/>
            <person name="Earl A."/>
            <person name="Manson A."/>
            <person name="Schwartman J."/>
            <person name="Gilmore M."/>
            <person name="Abouelleil A."/>
            <person name="Cao P."/>
            <person name="Chapman S."/>
            <person name="Cusick C."/>
            <person name="Shea T."/>
            <person name="Young S."/>
            <person name="Neafsey D."/>
            <person name="Nusbaum C."/>
            <person name="Birren B."/>
        </authorList>
    </citation>
    <scope>NUCLEOTIDE SEQUENCE</scope>
    <source>
        <strain evidence="4">9E7_DIV0242</strain>
    </source>
</reference>
<reference evidence="3" key="1">
    <citation type="submission" date="2017-05" db="EMBL/GenBank/DDBJ databases">
        <title>The Genome Sequence of Enterococcus sp. 9E7_DIV0242.</title>
        <authorList>
            <consortium name="The Broad Institute Genomics Platform"/>
            <consortium name="The Broad Institute Genomic Center for Infectious Diseases"/>
            <person name="Earl A."/>
            <person name="Manson A."/>
            <person name="Schwartman J."/>
            <person name="Gilmore M."/>
            <person name="Abouelleil A."/>
            <person name="Cao P."/>
            <person name="Chapman S."/>
            <person name="Cusick C."/>
            <person name="Shea T."/>
            <person name="Young S."/>
            <person name="Neafsey D."/>
            <person name="Nusbaum C."/>
            <person name="Birren B."/>
        </authorList>
    </citation>
    <scope>NUCLEOTIDE SEQUENCE [LARGE SCALE GENOMIC DNA]</scope>
    <source>
        <strain evidence="3">9E7_DIV0242</strain>
    </source>
</reference>
<dbReference type="SUPFAM" id="SSF46955">
    <property type="entry name" value="Putative DNA-binding domain"/>
    <property type="match status" value="1"/>
</dbReference>
<organism evidence="3">
    <name type="scientific">Candidatus Enterococcus clewellii</name>
    <dbReference type="NCBI Taxonomy" id="1834193"/>
    <lineage>
        <taxon>Bacteria</taxon>
        <taxon>Bacillati</taxon>
        <taxon>Bacillota</taxon>
        <taxon>Bacilli</taxon>
        <taxon>Lactobacillales</taxon>
        <taxon>Enterococcaceae</taxon>
        <taxon>Enterococcus</taxon>
    </lineage>
</organism>
<reference evidence="4" key="3">
    <citation type="submission" date="2024-03" db="EMBL/GenBank/DDBJ databases">
        <title>The Genome Sequence of Enterococcus sp. DIV0242b.</title>
        <authorList>
            <consortium name="The Broad Institute Genomics Platform"/>
            <consortium name="The Broad Institute Microbial Omics Core"/>
            <consortium name="The Broad Institute Genomic Center for Infectious Diseases"/>
            <person name="Earl A."/>
            <person name="Manson A."/>
            <person name="Gilmore M."/>
            <person name="Schwartman J."/>
            <person name="Shea T."/>
            <person name="Abouelleil A."/>
            <person name="Cao P."/>
            <person name="Chapman S."/>
            <person name="Cusick C."/>
            <person name="Young S."/>
            <person name="Neafsey D."/>
            <person name="Nusbaum C."/>
            <person name="Birren B."/>
        </authorList>
    </citation>
    <scope>NUCLEOTIDE SEQUENCE</scope>
    <source>
        <strain evidence="4">9E7_DIV0242</strain>
    </source>
</reference>
<dbReference type="EMBL" id="NGMM01000006">
    <property type="protein sequence ID" value="OTP12748.1"/>
    <property type="molecule type" value="Genomic_DNA"/>
</dbReference>
<dbReference type="GO" id="GO:0003677">
    <property type="term" value="F:DNA binding"/>
    <property type="evidence" value="ECO:0007669"/>
    <property type="project" value="UniProtKB-KW"/>
</dbReference>
<name>A0A242K2C9_9ENTE</name>
<dbReference type="PRINTS" id="PR00040">
    <property type="entry name" value="HTHMERR"/>
</dbReference>
<dbReference type="GO" id="GO:0003700">
    <property type="term" value="F:DNA-binding transcription factor activity"/>
    <property type="evidence" value="ECO:0007669"/>
    <property type="project" value="InterPro"/>
</dbReference>
<dbReference type="InterPro" id="IPR047057">
    <property type="entry name" value="MerR_fam"/>
</dbReference>
<dbReference type="EMBL" id="CP147247">
    <property type="protein sequence ID" value="WYJ89644.1"/>
    <property type="molecule type" value="Genomic_DNA"/>
</dbReference>
<dbReference type="Pfam" id="PF13411">
    <property type="entry name" value="MerR_1"/>
    <property type="match status" value="1"/>
</dbReference>
<dbReference type="InterPro" id="IPR000551">
    <property type="entry name" value="MerR-type_HTH_dom"/>
</dbReference>
<dbReference type="Proteomes" id="UP000195141">
    <property type="component" value="Chromosome"/>
</dbReference>
<dbReference type="OrthoDB" id="9811174at2"/>
<evidence type="ECO:0000256" key="1">
    <source>
        <dbReference type="ARBA" id="ARBA00023125"/>
    </source>
</evidence>
<dbReference type="Gene3D" id="1.10.1660.10">
    <property type="match status" value="1"/>
</dbReference>
<dbReference type="PANTHER" id="PTHR30204">
    <property type="entry name" value="REDOX-CYCLING DRUG-SENSING TRANSCRIPTIONAL ACTIVATOR SOXR"/>
    <property type="match status" value="1"/>
</dbReference>
<evidence type="ECO:0000313" key="4">
    <source>
        <dbReference type="EMBL" id="WYJ89644.1"/>
    </source>
</evidence>
<dbReference type="SMART" id="SM00422">
    <property type="entry name" value="HTH_MERR"/>
    <property type="match status" value="1"/>
</dbReference>
<evidence type="ECO:0000259" key="2">
    <source>
        <dbReference type="PROSITE" id="PS50937"/>
    </source>
</evidence>
<accession>A0A242K2C9</accession>
<dbReference type="RefSeq" id="WP_086350331.1">
    <property type="nucleotide sequence ID" value="NZ_CP147247.1"/>
</dbReference>
<keyword evidence="5" id="KW-1185">Reference proteome</keyword>
<feature type="domain" description="HTH merR-type" evidence="2">
    <location>
        <begin position="1"/>
        <end position="70"/>
    </location>
</feature>
<gene>
    <name evidence="4" type="ORF">A5888_001367</name>
    <name evidence="3" type="ORF">A5888_003327</name>
</gene>
<dbReference type="PROSITE" id="PS50937">
    <property type="entry name" value="HTH_MERR_2"/>
    <property type="match status" value="1"/>
</dbReference>
<evidence type="ECO:0000313" key="5">
    <source>
        <dbReference type="Proteomes" id="UP000195141"/>
    </source>
</evidence>
<evidence type="ECO:0000313" key="3">
    <source>
        <dbReference type="EMBL" id="OTP12748.1"/>
    </source>
</evidence>
<proteinExistence type="predicted"/>